<evidence type="ECO:0000259" key="3">
    <source>
        <dbReference type="Pfam" id="PF24883"/>
    </source>
</evidence>
<comment type="caution">
    <text evidence="4">The sequence shown here is derived from an EMBL/GenBank/DDBJ whole genome shotgun (WGS) entry which is preliminary data.</text>
</comment>
<evidence type="ECO:0000256" key="2">
    <source>
        <dbReference type="SAM" id="MobiDB-lite"/>
    </source>
</evidence>
<evidence type="ECO:0000256" key="1">
    <source>
        <dbReference type="ARBA" id="ARBA00022737"/>
    </source>
</evidence>
<sequence length="662" mass="69224">MAEFTHSGGDNPGVPNNPEHTLLPPGADSSQPSGESRFRAWKAEKGAKSLFDRGKLKNKGEGKTGPQDAGGSGPSDNADVMRGVRRDGEAAAAGEMGAVDTGAGATEENPGAPAQLETDQVAPSTPRLYAASAPSAKDEHTPPPETAVVSIVPKVALDESKAATAHGIEDALVVTVAGSSAAGPDDTVAAVELDTTDGAPQADGAETIAPSVPASDLQGTASSIQPQATLTPVATDDDNNPLQKTISHVLAEEKRGAHNMKEGIESPPVPATAMARSVVDESTSAKKSSKPLAIAMGTFKTALGIAAALIPEPFKGPAEALLKVVNVVEKADSNKEEVDNLKKHCELLGSSIVNAVKGKDTKLLSEDLKDSLGRLVVGIWETLEVAIKEKSGGITAYVLVEDDTQVLLNANKKLDKLLQCFWIENHIAGTIVLSDILATFQDQGGWMQGLCATIDKHVENSSLDRLKRVPGAAYDSQEVAEKIVACFGSTRSALLVNVGRWMSGSVSDGCNPPLYVLDGIAGIGKSTVAMTVAQRAAGINSLGATFFFSRDQDDRKRSVGFVHTIAYQLARYDASYGTAIAAAITSNPEALDKVLTQQFSLLVAKPLWTLLEQRATPLVLVFDALDECVEPDSSAILKLVTSLLSSLCLMTISLIHKLNSTS</sequence>
<dbReference type="OrthoDB" id="163438at2759"/>
<keyword evidence="1" id="KW-0677">Repeat</keyword>
<reference evidence="4" key="1">
    <citation type="submission" date="2022-06" db="EMBL/GenBank/DDBJ databases">
        <title>Genome Sequence of Candolleomyces eurysporus.</title>
        <authorList>
            <person name="Buettner E."/>
        </authorList>
    </citation>
    <scope>NUCLEOTIDE SEQUENCE</scope>
    <source>
        <strain evidence="4">VTCC 930004</strain>
    </source>
</reference>
<dbReference type="AlphaFoldDB" id="A0A9W8M8H0"/>
<feature type="non-terminal residue" evidence="4">
    <location>
        <position position="1"/>
    </location>
</feature>
<feature type="compositionally biased region" description="Low complexity" evidence="2">
    <location>
        <begin position="90"/>
        <end position="100"/>
    </location>
</feature>
<evidence type="ECO:0000313" key="4">
    <source>
        <dbReference type="EMBL" id="KAJ2921186.1"/>
    </source>
</evidence>
<proteinExistence type="predicted"/>
<feature type="region of interest" description="Disordered" evidence="2">
    <location>
        <begin position="215"/>
        <end position="240"/>
    </location>
</feature>
<gene>
    <name evidence="4" type="ORF">H1R20_g15908</name>
</gene>
<dbReference type="Gene3D" id="3.40.50.300">
    <property type="entry name" value="P-loop containing nucleotide triphosphate hydrolases"/>
    <property type="match status" value="1"/>
</dbReference>
<evidence type="ECO:0000313" key="5">
    <source>
        <dbReference type="Proteomes" id="UP001140091"/>
    </source>
</evidence>
<feature type="compositionally biased region" description="Basic and acidic residues" evidence="2">
    <location>
        <begin position="36"/>
        <end position="62"/>
    </location>
</feature>
<name>A0A9W8M8H0_9AGAR</name>
<dbReference type="CDD" id="cd21037">
    <property type="entry name" value="MLKL_NTD"/>
    <property type="match status" value="1"/>
</dbReference>
<dbReference type="InterPro" id="IPR056884">
    <property type="entry name" value="NPHP3-like_N"/>
</dbReference>
<dbReference type="InterPro" id="IPR027417">
    <property type="entry name" value="P-loop_NTPase"/>
</dbReference>
<feature type="domain" description="Nephrocystin 3-like N-terminal" evidence="3">
    <location>
        <begin position="509"/>
        <end position="647"/>
    </location>
</feature>
<organism evidence="4 5">
    <name type="scientific">Candolleomyces eurysporus</name>
    <dbReference type="NCBI Taxonomy" id="2828524"/>
    <lineage>
        <taxon>Eukaryota</taxon>
        <taxon>Fungi</taxon>
        <taxon>Dikarya</taxon>
        <taxon>Basidiomycota</taxon>
        <taxon>Agaricomycotina</taxon>
        <taxon>Agaricomycetes</taxon>
        <taxon>Agaricomycetidae</taxon>
        <taxon>Agaricales</taxon>
        <taxon>Agaricineae</taxon>
        <taxon>Psathyrellaceae</taxon>
        <taxon>Candolleomyces</taxon>
    </lineage>
</organism>
<feature type="region of interest" description="Disordered" evidence="2">
    <location>
        <begin position="1"/>
        <end position="145"/>
    </location>
</feature>
<dbReference type="EMBL" id="JANBPK010001656">
    <property type="protein sequence ID" value="KAJ2921186.1"/>
    <property type="molecule type" value="Genomic_DNA"/>
</dbReference>
<dbReference type="Pfam" id="PF24883">
    <property type="entry name" value="NPHP3_N"/>
    <property type="match status" value="1"/>
</dbReference>
<accession>A0A9W8M8H0</accession>
<dbReference type="PANTHER" id="PTHR10039:SF16">
    <property type="entry name" value="GPI INOSITOL-DEACYLASE"/>
    <property type="match status" value="1"/>
</dbReference>
<dbReference type="InterPro" id="IPR059179">
    <property type="entry name" value="MLKL-like_MCAfunc"/>
</dbReference>
<protein>
    <recommendedName>
        <fullName evidence="3">Nephrocystin 3-like N-terminal domain-containing protein</fullName>
    </recommendedName>
</protein>
<dbReference type="PANTHER" id="PTHR10039">
    <property type="entry name" value="AMELOGENIN"/>
    <property type="match status" value="1"/>
</dbReference>
<keyword evidence="5" id="KW-1185">Reference proteome</keyword>
<feature type="compositionally biased region" description="Polar residues" evidence="2">
    <location>
        <begin position="217"/>
        <end position="232"/>
    </location>
</feature>
<dbReference type="Proteomes" id="UP001140091">
    <property type="component" value="Unassembled WGS sequence"/>
</dbReference>